<dbReference type="CDD" id="cd00140">
    <property type="entry name" value="beta_clamp"/>
    <property type="match status" value="1"/>
</dbReference>
<evidence type="ECO:0000256" key="10">
    <source>
        <dbReference type="PIRNR" id="PIRNR000804"/>
    </source>
</evidence>
<dbReference type="Pfam" id="PF00712">
    <property type="entry name" value="DNA_pol3_beta"/>
    <property type="match status" value="1"/>
</dbReference>
<evidence type="ECO:0000259" key="12">
    <source>
        <dbReference type="Pfam" id="PF02767"/>
    </source>
</evidence>
<feature type="domain" description="DNA polymerase III beta sliding clamp C-terminal" evidence="13">
    <location>
        <begin position="246"/>
        <end position="363"/>
    </location>
</feature>
<dbReference type="AlphaFoldDB" id="A0A2Z3L738"/>
<dbReference type="GO" id="GO:0009360">
    <property type="term" value="C:DNA polymerase III complex"/>
    <property type="evidence" value="ECO:0007669"/>
    <property type="project" value="InterPro"/>
</dbReference>
<organism evidence="14 15">
    <name type="scientific">Candidatus Cardinium hertigii</name>
    <dbReference type="NCBI Taxonomy" id="247481"/>
    <lineage>
        <taxon>Bacteria</taxon>
        <taxon>Pseudomonadati</taxon>
        <taxon>Bacteroidota</taxon>
        <taxon>Cytophagia</taxon>
        <taxon>Cytophagales</taxon>
        <taxon>Amoebophilaceae</taxon>
        <taxon>Candidatus Cardinium</taxon>
    </lineage>
</organism>
<proteinExistence type="inferred from homology"/>
<keyword evidence="8 10" id="KW-0239">DNA-directed DNA polymerase</keyword>
<accession>A0A2Z3L738</accession>
<dbReference type="Gene3D" id="3.10.150.10">
    <property type="entry name" value="DNA Polymerase III, subunit A, domain 2"/>
    <property type="match status" value="1"/>
</dbReference>
<name>A0A2Z3L738_9BACT</name>
<dbReference type="PANTHER" id="PTHR30478:SF0">
    <property type="entry name" value="BETA SLIDING CLAMP"/>
    <property type="match status" value="1"/>
</dbReference>
<evidence type="ECO:0000259" key="11">
    <source>
        <dbReference type="Pfam" id="PF00712"/>
    </source>
</evidence>
<evidence type="ECO:0000256" key="6">
    <source>
        <dbReference type="ARBA" id="ARBA00022695"/>
    </source>
</evidence>
<comment type="subunit">
    <text evidence="10">Forms a ring-shaped head-to-tail homodimer around DNA.</text>
</comment>
<dbReference type="KEGG" id="cher:DK880_00205"/>
<sequence>MEFTVSSALLSQQLTAISGVITRNPIVPILENFLFQIDHNRLVVTASDLQTFISVTLPIQSDTQASVAIPARILLDTVKNLPEQLIKLSINLSNYTISIQSEHGYYKLAGENANDFPQLATINDGIALDVDAAVYKNILQKTLFVTSSDELKPAMCGVHMELTDKQATFVATDGHRLVRYIRKDLSAATQKAIIMPKKALMLLHGLLSSKMKQMHIAFDPYKIQFDMDNISVITRLVDERYPDYENVIPTEHSRKLTIHRAALVSSLRRISIYANRATHQVKLTIQDNVLTLSAEDLDFSNEAKEELIGSYEGLPLEIGFNAKLLLDMLTNITAEEIEFLFWEVNKAVLIFPKVQEEHEHLLLLIMPIIF</sequence>
<comment type="similarity">
    <text evidence="2 10">Belongs to the beta sliding clamp family.</text>
</comment>
<dbReference type="InterPro" id="IPR022634">
    <property type="entry name" value="DNA_polIII_beta_N"/>
</dbReference>
<dbReference type="InterPro" id="IPR001001">
    <property type="entry name" value="DNA_polIII_beta"/>
</dbReference>
<dbReference type="GO" id="GO:0003677">
    <property type="term" value="F:DNA binding"/>
    <property type="evidence" value="ECO:0007669"/>
    <property type="project" value="UniProtKB-UniRule"/>
</dbReference>
<gene>
    <name evidence="14" type="primary">dnaN</name>
    <name evidence="14" type="ORF">DK880_00205</name>
</gene>
<keyword evidence="7 10" id="KW-0235">DNA replication</keyword>
<dbReference type="Proteomes" id="UP000245872">
    <property type="component" value="Chromosome"/>
</dbReference>
<evidence type="ECO:0000256" key="8">
    <source>
        <dbReference type="ARBA" id="ARBA00022932"/>
    </source>
</evidence>
<evidence type="ECO:0000313" key="14">
    <source>
        <dbReference type="EMBL" id="AWN81538.1"/>
    </source>
</evidence>
<dbReference type="GO" id="GO:0008408">
    <property type="term" value="F:3'-5' exonuclease activity"/>
    <property type="evidence" value="ECO:0007669"/>
    <property type="project" value="InterPro"/>
</dbReference>
<keyword evidence="4 10" id="KW-0963">Cytoplasm</keyword>
<evidence type="ECO:0000313" key="15">
    <source>
        <dbReference type="Proteomes" id="UP000245872"/>
    </source>
</evidence>
<dbReference type="GO" id="GO:0003887">
    <property type="term" value="F:DNA-directed DNA polymerase activity"/>
    <property type="evidence" value="ECO:0007669"/>
    <property type="project" value="UniProtKB-UniRule"/>
</dbReference>
<evidence type="ECO:0000256" key="2">
    <source>
        <dbReference type="ARBA" id="ARBA00010752"/>
    </source>
</evidence>
<dbReference type="OrthoDB" id="8421503at2"/>
<evidence type="ECO:0000259" key="13">
    <source>
        <dbReference type="Pfam" id="PF02768"/>
    </source>
</evidence>
<feature type="domain" description="DNA polymerase III beta sliding clamp N-terminal" evidence="11">
    <location>
        <begin position="1"/>
        <end position="119"/>
    </location>
</feature>
<evidence type="ECO:0000256" key="4">
    <source>
        <dbReference type="ARBA" id="ARBA00022490"/>
    </source>
</evidence>
<dbReference type="Pfam" id="PF02768">
    <property type="entry name" value="DNA_pol3_beta_3"/>
    <property type="match status" value="1"/>
</dbReference>
<dbReference type="InterPro" id="IPR022635">
    <property type="entry name" value="DNA_polIII_beta_C"/>
</dbReference>
<dbReference type="SUPFAM" id="SSF55979">
    <property type="entry name" value="DNA clamp"/>
    <property type="match status" value="3"/>
</dbReference>
<dbReference type="PIRSF" id="PIRSF000804">
    <property type="entry name" value="DNA_pol_III_b"/>
    <property type="match status" value="1"/>
</dbReference>
<dbReference type="SMART" id="SM00480">
    <property type="entry name" value="POL3Bc"/>
    <property type="match status" value="1"/>
</dbReference>
<dbReference type="GO" id="GO:0006271">
    <property type="term" value="P:DNA strand elongation involved in DNA replication"/>
    <property type="evidence" value="ECO:0007669"/>
    <property type="project" value="TreeGrafter"/>
</dbReference>
<evidence type="ECO:0000256" key="5">
    <source>
        <dbReference type="ARBA" id="ARBA00022679"/>
    </source>
</evidence>
<dbReference type="GO" id="GO:0005737">
    <property type="term" value="C:cytoplasm"/>
    <property type="evidence" value="ECO:0007669"/>
    <property type="project" value="UniProtKB-SubCell"/>
</dbReference>
<protein>
    <recommendedName>
        <fullName evidence="3 10">Beta sliding clamp</fullName>
    </recommendedName>
</protein>
<keyword evidence="5 10" id="KW-0808">Transferase</keyword>
<keyword evidence="6 10" id="KW-0548">Nucleotidyltransferase</keyword>
<evidence type="ECO:0000256" key="3">
    <source>
        <dbReference type="ARBA" id="ARBA00021035"/>
    </source>
</evidence>
<dbReference type="EMBL" id="CP029619">
    <property type="protein sequence ID" value="AWN81538.1"/>
    <property type="molecule type" value="Genomic_DNA"/>
</dbReference>
<keyword evidence="9" id="KW-0238">DNA-binding</keyword>
<dbReference type="Gene3D" id="3.70.10.10">
    <property type="match status" value="1"/>
</dbReference>
<evidence type="ECO:0000256" key="9">
    <source>
        <dbReference type="ARBA" id="ARBA00023125"/>
    </source>
</evidence>
<dbReference type="RefSeq" id="WP_109996987.1">
    <property type="nucleotide sequence ID" value="NZ_CP029619.1"/>
</dbReference>
<evidence type="ECO:0000256" key="1">
    <source>
        <dbReference type="ARBA" id="ARBA00004496"/>
    </source>
</evidence>
<keyword evidence="15" id="KW-1185">Reference proteome</keyword>
<feature type="domain" description="DNA polymerase III beta sliding clamp central" evidence="12">
    <location>
        <begin position="130"/>
        <end position="243"/>
    </location>
</feature>
<dbReference type="InterPro" id="IPR046938">
    <property type="entry name" value="DNA_clamp_sf"/>
</dbReference>
<dbReference type="InterPro" id="IPR022637">
    <property type="entry name" value="DNA_polIII_beta_cen"/>
</dbReference>
<evidence type="ECO:0000256" key="7">
    <source>
        <dbReference type="ARBA" id="ARBA00022705"/>
    </source>
</evidence>
<reference evidence="14 15" key="1">
    <citation type="submission" date="2018-05" db="EMBL/GenBank/DDBJ databases">
        <title>Candidatus Cardinium hertigii Genome Assembly.</title>
        <authorList>
            <person name="Showmaker K.C."/>
            <person name="Walden K.O."/>
            <person name="Fields C.J."/>
            <person name="Lambert K.N."/>
            <person name="Hudson M.E."/>
        </authorList>
    </citation>
    <scope>NUCLEOTIDE SEQUENCE [LARGE SCALE GENOMIC DNA]</scope>
    <source>
        <strain evidence="15">cHgTN10</strain>
    </source>
</reference>
<dbReference type="PANTHER" id="PTHR30478">
    <property type="entry name" value="DNA POLYMERASE III SUBUNIT BETA"/>
    <property type="match status" value="1"/>
</dbReference>
<comment type="function">
    <text evidence="10">Confers DNA tethering and processivity to DNA polymerases and other proteins. Acts as a clamp, forming a ring around DNA (a reaction catalyzed by the clamp-loading complex) which diffuses in an ATP-independent manner freely and bidirectionally along dsDNA. Initially characterized for its ability to contact the catalytic subunit of DNA polymerase III (Pol III), a complex, multichain enzyme responsible for most of the replicative synthesis in bacteria; Pol III exhibits 3'-5' exonuclease proofreading activity. The beta chain is required for initiation of replication as well as for processivity of DNA replication.</text>
</comment>
<comment type="subcellular location">
    <subcellularLocation>
        <location evidence="1 10">Cytoplasm</location>
    </subcellularLocation>
</comment>
<dbReference type="Pfam" id="PF02767">
    <property type="entry name" value="DNA_pol3_beta_2"/>
    <property type="match status" value="1"/>
</dbReference>
<dbReference type="NCBIfam" id="TIGR00663">
    <property type="entry name" value="dnan"/>
    <property type="match status" value="1"/>
</dbReference>